<dbReference type="Proteomes" id="UP000288012">
    <property type="component" value="Unassembled WGS sequence"/>
</dbReference>
<keyword evidence="3" id="KW-1185">Reference proteome</keyword>
<dbReference type="PANTHER" id="PTHR38690:SF1">
    <property type="entry name" value="PROTEASE"/>
    <property type="match status" value="1"/>
</dbReference>
<dbReference type="RefSeq" id="WP_127111173.1">
    <property type="nucleotide sequence ID" value="NZ_RZGR01000009.1"/>
</dbReference>
<dbReference type="AlphaFoldDB" id="A0A433JK94"/>
<dbReference type="NCBIfam" id="TIGR02099">
    <property type="entry name" value="YhdP family protein"/>
    <property type="match status" value="1"/>
</dbReference>
<dbReference type="Pfam" id="PF13116">
    <property type="entry name" value="YhdP"/>
    <property type="match status" value="1"/>
</dbReference>
<organism evidence="2 3">
    <name type="scientific">Legionella septentrionalis</name>
    <dbReference type="NCBI Taxonomy" id="2498109"/>
    <lineage>
        <taxon>Bacteria</taxon>
        <taxon>Pseudomonadati</taxon>
        <taxon>Pseudomonadota</taxon>
        <taxon>Gammaproteobacteria</taxon>
        <taxon>Legionellales</taxon>
        <taxon>Legionellaceae</taxon>
        <taxon>Legionella</taxon>
    </lineage>
</organism>
<evidence type="ECO:0000313" key="2">
    <source>
        <dbReference type="EMBL" id="RUQ89044.1"/>
    </source>
</evidence>
<evidence type="ECO:0000259" key="1">
    <source>
        <dbReference type="Pfam" id="PF13116"/>
    </source>
</evidence>
<dbReference type="InterPro" id="IPR011836">
    <property type="entry name" value="YhdP"/>
</dbReference>
<feature type="domain" description="YhdP central" evidence="1">
    <location>
        <begin position="7"/>
        <end position="1261"/>
    </location>
</feature>
<protein>
    <submittedName>
        <fullName evidence="2">TIGR02099 family protein</fullName>
    </submittedName>
</protein>
<gene>
    <name evidence="2" type="ORF">EKM59_04405</name>
</gene>
<dbReference type="EMBL" id="RZGR01000009">
    <property type="protein sequence ID" value="RUQ89044.1"/>
    <property type="molecule type" value="Genomic_DNA"/>
</dbReference>
<proteinExistence type="predicted"/>
<comment type="caution">
    <text evidence="2">The sequence shown here is derived from an EMBL/GenBank/DDBJ whole genome shotgun (WGS) entry which is preliminary data.</text>
</comment>
<dbReference type="InterPro" id="IPR025263">
    <property type="entry name" value="YhdP_central"/>
</dbReference>
<accession>A0A433JK94</accession>
<dbReference type="PANTHER" id="PTHR38690">
    <property type="entry name" value="PROTEASE-RELATED"/>
    <property type="match status" value="1"/>
</dbReference>
<evidence type="ECO:0000313" key="3">
    <source>
        <dbReference type="Proteomes" id="UP000288012"/>
    </source>
</evidence>
<sequence length="1267" mass="142079">MSRLNKKLTHFLKKGWIVLAILVIALAILFSVFRALTPWATQYKSEIETHLSTLVGQPVKIQSVETSWYWFKPVLKLNEVSVSDAQDHVLKLNKLLVGINLFGSLWHRQIQPGILYIDDVHLSLRQVDTRWQIDGLSNDQELTFDLATYRPILNWLLAQQKIILRNISATLHLANGTTIPLDSLNLTVANHSGRYRFKGALKLAQAIPTRLALLADLYIDPFNLEKTRGEAYVALMDILPAQWQEFLPASSYVLQSGQGNIELWLDIAQGRISNLQALTQLDHIAWSQYGRAKSYFIPYLKANLAWNPTKAGWQLSGDQIRLKMAGIRWPENKILVEYDATQNAHLLYVKNLLLAPLLAADFDWPEVLSPVIALHPYGELYNTQLLLKDGQPNYLITRFFNLGWHGNEDIPAVNRLSGVMQWQPEEGHLELDAEDTIVKPYNLPPVSFKEINGAIDWKELSHGLRLSVDRLVITRPDLILSARGIWDNPLSPDGYLALSAEYSAEQAQKWLLYLPRRGLKPKLHAWLKENIKYIDKASGRLRLDGRVKDFPYDKQPGEFFINNHLTGMQLLFTDKWPLTTEVDAYLRFEKRTLAADVLQANLHGVAVDNVNLRIDELGSDHETLLIHGNTKAEGEQVMSYVLISPLRERLAKLKMLSITGILGVDLRLEIPLYPENDEVLAKGMLTFADNAAILHHALRDIEFNNITGNLMFDEHGVSNSALQAVLLGDPITMHIQSVRGLKPYTEVRMAGKTTIDLLKNKLNLPIFSLLHGNLEIESALTITDDPNDLDHVQIKTPLQGVAIDLPEPLGKTSTDVAPLLIDVDFNPAKALRVCVNYDNRLSADLWFSKAKNSFVLDKGAIHLGRGKAAEAKEKGVAVTGALPSFKLAPWQDVLRKLPAEDGSLSMRGKIRLVQLNIGSLKLLDHEYRNLAINARKTAPQEWAIHLNQQDLIATLDYKPQENLLTGHFQHLYLDKSLFAGKKSSSWGKAINPKDIPNLNVLIDDLRVGGRNLGQVMFKSTTKNNVWQLEDCKINSPAYKLILKGNWKKDKSQNVTSMQANLQISNLAKSLRQWNIPPVVEAHSGNVQFTGGWQGSLFDFSLAKLTGDLYIILKNGRITNLGPETEEKLGLGKLLSILSLQTIPRRLKLDFSDLTHEGYSFDVFKGSFVLKHGVMRTADSYIDGPVAYAAMKGDLDLDRQLYDLDLQVSPHITASLPVVATIAGGPLAGIATWVASKIINQGMQKINSYTYKVTGAWLDPVVQQVSIE</sequence>
<reference evidence="2 3" key="1">
    <citation type="submission" date="2018-12" db="EMBL/GenBank/DDBJ databases">
        <title>Legionella sp,whole genome shotgun sequence.</title>
        <authorList>
            <person name="Wu H."/>
        </authorList>
    </citation>
    <scope>NUCLEOTIDE SEQUENCE [LARGE SCALE GENOMIC DNA]</scope>
    <source>
        <strain evidence="3">km714</strain>
    </source>
</reference>
<name>A0A433JK94_9GAMM</name>